<dbReference type="InterPro" id="IPR000524">
    <property type="entry name" value="Tscrpt_reg_HTH_GntR"/>
</dbReference>
<dbReference type="EMBL" id="CXWD01000021">
    <property type="protein sequence ID" value="CTQ75518.1"/>
    <property type="molecule type" value="Genomic_DNA"/>
</dbReference>
<keyword evidence="2" id="KW-0238">DNA-binding</keyword>
<evidence type="ECO:0000256" key="2">
    <source>
        <dbReference type="ARBA" id="ARBA00023125"/>
    </source>
</evidence>
<gene>
    <name evidence="5" type="ORF">LAX5112_04272</name>
</gene>
<name>A0A0M7AK65_9HYPH</name>
<dbReference type="Pfam" id="PF00392">
    <property type="entry name" value="GntR"/>
    <property type="match status" value="1"/>
</dbReference>
<dbReference type="GO" id="GO:0003700">
    <property type="term" value="F:DNA-binding transcription factor activity"/>
    <property type="evidence" value="ECO:0007669"/>
    <property type="project" value="InterPro"/>
</dbReference>
<evidence type="ECO:0000313" key="6">
    <source>
        <dbReference type="Proteomes" id="UP000053235"/>
    </source>
</evidence>
<dbReference type="SMART" id="SM00895">
    <property type="entry name" value="FCD"/>
    <property type="match status" value="1"/>
</dbReference>
<evidence type="ECO:0000256" key="1">
    <source>
        <dbReference type="ARBA" id="ARBA00023015"/>
    </source>
</evidence>
<dbReference type="PANTHER" id="PTHR43537">
    <property type="entry name" value="TRANSCRIPTIONAL REGULATOR, GNTR FAMILY"/>
    <property type="match status" value="1"/>
</dbReference>
<dbReference type="PROSITE" id="PS50949">
    <property type="entry name" value="HTH_GNTR"/>
    <property type="match status" value="1"/>
</dbReference>
<dbReference type="SUPFAM" id="SSF48008">
    <property type="entry name" value="GntR ligand-binding domain-like"/>
    <property type="match status" value="1"/>
</dbReference>
<evidence type="ECO:0000256" key="3">
    <source>
        <dbReference type="ARBA" id="ARBA00023163"/>
    </source>
</evidence>
<dbReference type="RefSeq" id="WP_055673499.1">
    <property type="nucleotide sequence ID" value="NZ_CXWD01000021.1"/>
</dbReference>
<sequence length="230" mass="26062">MSISEEKPTLTLEQVVQELELRIVLGRLRPKERLVEEELILELGVKRHIVRSAFLELERRHLVERRPNKGARVRDYSVDEVNALSAFRADLHRLAVSKIKFPISTKSLAELRRIARAYEMAVHDGDYAQAIASDNAFHTCLFELCENRFLTASIGEMSAAARPIDCFRIADPATLSRAVADHRQIIEAATRGNAGELAELCVNHVFASSDTYIREVLLHRHQSRKEGLGR</sequence>
<keyword evidence="1" id="KW-0805">Transcription regulation</keyword>
<dbReference type="Gene3D" id="1.20.120.530">
    <property type="entry name" value="GntR ligand-binding domain-like"/>
    <property type="match status" value="1"/>
</dbReference>
<evidence type="ECO:0000313" key="5">
    <source>
        <dbReference type="EMBL" id="CTQ75518.1"/>
    </source>
</evidence>
<keyword evidence="3" id="KW-0804">Transcription</keyword>
<dbReference type="Pfam" id="PF07729">
    <property type="entry name" value="FCD"/>
    <property type="match status" value="1"/>
</dbReference>
<dbReference type="InterPro" id="IPR011711">
    <property type="entry name" value="GntR_C"/>
</dbReference>
<protein>
    <submittedName>
        <fullName evidence="5">Colanic acid/biofilm transcriptional regulator</fullName>
    </submittedName>
</protein>
<dbReference type="SUPFAM" id="SSF46785">
    <property type="entry name" value="Winged helix' DNA-binding domain"/>
    <property type="match status" value="1"/>
</dbReference>
<reference evidence="6" key="1">
    <citation type="submission" date="2015-07" db="EMBL/GenBank/DDBJ databases">
        <authorList>
            <person name="Rodrigo-Torres Lidia"/>
            <person name="Arahal R.David."/>
        </authorList>
    </citation>
    <scope>NUCLEOTIDE SEQUENCE [LARGE SCALE GENOMIC DNA]</scope>
    <source>
        <strain evidence="6">CECT 5112</strain>
    </source>
</reference>
<dbReference type="STRING" id="388408.LAX5112_04272"/>
<evidence type="ECO:0000259" key="4">
    <source>
        <dbReference type="PROSITE" id="PS50949"/>
    </source>
</evidence>
<dbReference type="Proteomes" id="UP000053235">
    <property type="component" value="Unassembled WGS sequence"/>
</dbReference>
<accession>A0A0M7AK65</accession>
<dbReference type="InterPro" id="IPR036388">
    <property type="entry name" value="WH-like_DNA-bd_sf"/>
</dbReference>
<dbReference type="InterPro" id="IPR036390">
    <property type="entry name" value="WH_DNA-bd_sf"/>
</dbReference>
<dbReference type="InterPro" id="IPR008920">
    <property type="entry name" value="TF_FadR/GntR_C"/>
</dbReference>
<dbReference type="AlphaFoldDB" id="A0A0M7AK65"/>
<dbReference type="OrthoDB" id="8638122at2"/>
<feature type="domain" description="HTH gntR-type" evidence="4">
    <location>
        <begin position="9"/>
        <end position="76"/>
    </location>
</feature>
<dbReference type="PANTHER" id="PTHR43537:SF49">
    <property type="entry name" value="TRANSCRIPTIONAL REGULATORY PROTEIN"/>
    <property type="match status" value="1"/>
</dbReference>
<proteinExistence type="predicted"/>
<dbReference type="Gene3D" id="1.10.10.10">
    <property type="entry name" value="Winged helix-like DNA-binding domain superfamily/Winged helix DNA-binding domain"/>
    <property type="match status" value="1"/>
</dbReference>
<dbReference type="GO" id="GO:0003677">
    <property type="term" value="F:DNA binding"/>
    <property type="evidence" value="ECO:0007669"/>
    <property type="project" value="UniProtKB-KW"/>
</dbReference>
<dbReference type="SMART" id="SM00345">
    <property type="entry name" value="HTH_GNTR"/>
    <property type="match status" value="1"/>
</dbReference>
<keyword evidence="6" id="KW-1185">Reference proteome</keyword>
<organism evidence="5 6">
    <name type="scientific">Roseibium alexandrii</name>
    <dbReference type="NCBI Taxonomy" id="388408"/>
    <lineage>
        <taxon>Bacteria</taxon>
        <taxon>Pseudomonadati</taxon>
        <taxon>Pseudomonadota</taxon>
        <taxon>Alphaproteobacteria</taxon>
        <taxon>Hyphomicrobiales</taxon>
        <taxon>Stappiaceae</taxon>
        <taxon>Roseibium</taxon>
    </lineage>
</organism>